<dbReference type="InterPro" id="IPR028846">
    <property type="entry name" value="Recoverin"/>
</dbReference>
<name>A0A819ZMY6_9BILA</name>
<dbReference type="EMBL" id="CAJOAY010008103">
    <property type="protein sequence ID" value="CAF4179833.1"/>
    <property type="molecule type" value="Genomic_DNA"/>
</dbReference>
<proteinExistence type="inferred from homology"/>
<keyword evidence="4" id="KW-0449">Lipoprotein</keyword>
<dbReference type="Gene3D" id="1.10.238.10">
    <property type="entry name" value="EF-hand"/>
    <property type="match status" value="1"/>
</dbReference>
<dbReference type="PRINTS" id="PR00450">
    <property type="entry name" value="RECOVERIN"/>
</dbReference>
<gene>
    <name evidence="5" type="ORF">OKA104_LOCUS39836</name>
</gene>
<protein>
    <submittedName>
        <fullName evidence="5">Uncharacterized protein</fullName>
    </submittedName>
</protein>
<comment type="caution">
    <text evidence="5">The sequence shown here is derived from an EMBL/GenBank/DDBJ whole genome shotgun (WGS) entry which is preliminary data.</text>
</comment>
<keyword evidence="3" id="KW-0677">Repeat</keyword>
<accession>A0A819ZMY6</accession>
<organism evidence="5 6">
    <name type="scientific">Adineta steineri</name>
    <dbReference type="NCBI Taxonomy" id="433720"/>
    <lineage>
        <taxon>Eukaryota</taxon>
        <taxon>Metazoa</taxon>
        <taxon>Spiralia</taxon>
        <taxon>Gnathifera</taxon>
        <taxon>Rotifera</taxon>
        <taxon>Eurotatoria</taxon>
        <taxon>Bdelloidea</taxon>
        <taxon>Adinetida</taxon>
        <taxon>Adinetidae</taxon>
        <taxon>Adineta</taxon>
    </lineage>
</organism>
<dbReference type="SUPFAM" id="SSF47473">
    <property type="entry name" value="EF-hand"/>
    <property type="match status" value="1"/>
</dbReference>
<evidence type="ECO:0000313" key="5">
    <source>
        <dbReference type="EMBL" id="CAF4179833.1"/>
    </source>
</evidence>
<dbReference type="InterPro" id="IPR011992">
    <property type="entry name" value="EF-hand-dom_pair"/>
</dbReference>
<evidence type="ECO:0000256" key="3">
    <source>
        <dbReference type="ARBA" id="ARBA00022737"/>
    </source>
</evidence>
<reference evidence="5" key="1">
    <citation type="submission" date="2021-02" db="EMBL/GenBank/DDBJ databases">
        <authorList>
            <person name="Nowell W R."/>
        </authorList>
    </citation>
    <scope>NUCLEOTIDE SEQUENCE</scope>
</reference>
<dbReference type="Proteomes" id="UP000663881">
    <property type="component" value="Unassembled WGS sequence"/>
</dbReference>
<keyword evidence="2" id="KW-0519">Myristate</keyword>
<comment type="similarity">
    <text evidence="1">Belongs to the recoverin family.</text>
</comment>
<evidence type="ECO:0000256" key="2">
    <source>
        <dbReference type="ARBA" id="ARBA00022707"/>
    </source>
</evidence>
<evidence type="ECO:0000313" key="6">
    <source>
        <dbReference type="Proteomes" id="UP000663881"/>
    </source>
</evidence>
<dbReference type="PANTHER" id="PTHR23055">
    <property type="entry name" value="CALCIUM BINDING PROTEINS"/>
    <property type="match status" value="1"/>
</dbReference>
<feature type="non-terminal residue" evidence="5">
    <location>
        <position position="1"/>
    </location>
</feature>
<sequence>VLSIIMGHQKSKFIYEQHTIKHNMLLAPSQILYICQQTNLVDREVHRRYAEFLNIYKDGRMMKEQFTTVLQEIWPTGNVEKFSNYLFNLCDKNQRGFIEFTEFIILNCQLTNDKSYLGFLFDIIDIHKEGYLSREAIEPLFASMFELIGHPTDEQSGANISQRHITHLIQMVDESKKKRLSREQFMNMADTDWTDQDNGIGTLLFEYSC</sequence>
<dbReference type="PANTHER" id="PTHR23055:SF178">
    <property type="entry name" value="NEUROCALCIN HOMOLOG"/>
    <property type="match status" value="1"/>
</dbReference>
<evidence type="ECO:0000256" key="1">
    <source>
        <dbReference type="ARBA" id="ARBA00006049"/>
    </source>
</evidence>
<dbReference type="AlphaFoldDB" id="A0A819ZMY6"/>
<evidence type="ECO:0000256" key="4">
    <source>
        <dbReference type="ARBA" id="ARBA00023288"/>
    </source>
</evidence>
<dbReference type="GO" id="GO:0005509">
    <property type="term" value="F:calcium ion binding"/>
    <property type="evidence" value="ECO:0007669"/>
    <property type="project" value="InterPro"/>
</dbReference>